<dbReference type="OrthoDB" id="9806838at2"/>
<feature type="transmembrane region" description="Helical" evidence="2">
    <location>
        <begin position="352"/>
        <end position="370"/>
    </location>
</feature>
<dbReference type="PROSITE" id="PS50855">
    <property type="entry name" value="COX1"/>
    <property type="match status" value="1"/>
</dbReference>
<dbReference type="PANTHER" id="PTHR10422:SF29">
    <property type="entry name" value="CYTOCHROME C OXIDASE SUBUNIT 1 HOMOLOG, BACTEROID"/>
    <property type="match status" value="1"/>
</dbReference>
<feature type="domain" description="Cytochrome oxidase subunit I profile" evidence="3">
    <location>
        <begin position="23"/>
        <end position="478"/>
    </location>
</feature>
<sequence length="478" mass="53370">MSTTHFSEIDSSEQSIRFLDEKARNVVLFLIVSGVFWLLFGSVLALIASVKMHAPDWLGQWSFLTFGRVRPLHLNTMVYGWASMTGAGVALWLLSRMLRIAIPMRPYIVGVTAIWNLALLVGSVQILAGFSRGIEWLEFPVSTMIVIVWCILVIGIAAMLMLFNRNVNTLYVSVWYLIAAFLWLPLLGAVSSLPIFNTPTVQAGMNWWFAHNALGLWFTPIGLAAAYYFIPKVIGRPIYSYGLSLLGFWGLALFYNWNGFHHLIGSPLPTWFITISIAASVMMIIPVVVVAVNHHMTIVGSFSAVKYSPTLRFVVFAAMSYTFVSLQGSIQALRSVNEVIHFTHFVVAHAHIGMYAFVTMMLFGSCYYILPRLTNWEWQSSKLIKLHFWLTAGGIILYTFPLQVGGVLQGLAMNNPDISFSDTVTMTLPYLITRSVAGVMLTAGHLIFAYLVVRIVAKVGLKPDVPKSWNPNLKEARS</sequence>
<feature type="transmembrane region" description="Helical" evidence="2">
    <location>
        <begin position="313"/>
        <end position="332"/>
    </location>
</feature>
<feature type="transmembrane region" description="Helical" evidence="2">
    <location>
        <begin position="208"/>
        <end position="230"/>
    </location>
</feature>
<feature type="transmembrane region" description="Helical" evidence="2">
    <location>
        <begin position="107"/>
        <end position="127"/>
    </location>
</feature>
<evidence type="ECO:0000259" key="3">
    <source>
        <dbReference type="PROSITE" id="PS50855"/>
    </source>
</evidence>
<evidence type="ECO:0000256" key="1">
    <source>
        <dbReference type="ARBA" id="ARBA00022660"/>
    </source>
</evidence>
<dbReference type="GO" id="GO:0015990">
    <property type="term" value="P:electron transport coupled proton transport"/>
    <property type="evidence" value="ECO:0007669"/>
    <property type="project" value="TreeGrafter"/>
</dbReference>
<name>A0A345UH31_9BACT</name>
<keyword evidence="1" id="KW-0679">Respiratory chain</keyword>
<accession>A0A345UH31</accession>
<dbReference type="PANTHER" id="PTHR10422">
    <property type="entry name" value="CYTOCHROME C OXIDASE SUBUNIT 1"/>
    <property type="match status" value="1"/>
</dbReference>
<evidence type="ECO:0000313" key="5">
    <source>
        <dbReference type="Proteomes" id="UP000254808"/>
    </source>
</evidence>
<keyword evidence="1" id="KW-0249">Electron transport</keyword>
<keyword evidence="2" id="KW-0812">Transmembrane</keyword>
<dbReference type="GO" id="GO:0022904">
    <property type="term" value="P:respiratory electron transport chain"/>
    <property type="evidence" value="ECO:0007669"/>
    <property type="project" value="TreeGrafter"/>
</dbReference>
<keyword evidence="5" id="KW-1185">Reference proteome</keyword>
<proteinExistence type="predicted"/>
<keyword evidence="2" id="KW-0472">Membrane</keyword>
<feature type="transmembrane region" description="Helical" evidence="2">
    <location>
        <begin position="390"/>
        <end position="411"/>
    </location>
</feature>
<dbReference type="InterPro" id="IPR000883">
    <property type="entry name" value="Cyt_C_Oxase_1"/>
</dbReference>
<feature type="transmembrane region" description="Helical" evidence="2">
    <location>
        <begin position="26"/>
        <end position="48"/>
    </location>
</feature>
<keyword evidence="1" id="KW-0813">Transport</keyword>
<feature type="transmembrane region" description="Helical" evidence="2">
    <location>
        <begin position="269"/>
        <end position="292"/>
    </location>
</feature>
<dbReference type="Proteomes" id="UP000254808">
    <property type="component" value="Chromosome"/>
</dbReference>
<feature type="transmembrane region" description="Helical" evidence="2">
    <location>
        <begin position="237"/>
        <end position="257"/>
    </location>
</feature>
<dbReference type="Gene3D" id="1.20.210.10">
    <property type="entry name" value="Cytochrome c oxidase-like, subunit I domain"/>
    <property type="match status" value="1"/>
</dbReference>
<feature type="transmembrane region" description="Helical" evidence="2">
    <location>
        <begin position="431"/>
        <end position="453"/>
    </location>
</feature>
<dbReference type="GO" id="GO:0016020">
    <property type="term" value="C:membrane"/>
    <property type="evidence" value="ECO:0007669"/>
    <property type="project" value="InterPro"/>
</dbReference>
<dbReference type="RefSeq" id="WP_114983119.1">
    <property type="nucleotide sequence ID" value="NZ_CP027806.1"/>
</dbReference>
<dbReference type="SUPFAM" id="SSF81442">
    <property type="entry name" value="Cytochrome c oxidase subunit I-like"/>
    <property type="match status" value="1"/>
</dbReference>
<dbReference type="InterPro" id="IPR036927">
    <property type="entry name" value="Cyt_c_oxase-like_su1_sf"/>
</dbReference>
<feature type="transmembrane region" description="Helical" evidence="2">
    <location>
        <begin position="78"/>
        <end position="95"/>
    </location>
</feature>
<gene>
    <name evidence="4" type="ORF">CYPRO_0497</name>
</gene>
<dbReference type="InterPro" id="IPR023616">
    <property type="entry name" value="Cyt_c_oxase-like_su1_dom"/>
</dbReference>
<protein>
    <submittedName>
        <fullName evidence="4">Cytochrome c oxidase cbb3-type subunit 1</fullName>
    </submittedName>
</protein>
<keyword evidence="2" id="KW-1133">Transmembrane helix</keyword>
<dbReference type="GO" id="GO:0020037">
    <property type="term" value="F:heme binding"/>
    <property type="evidence" value="ECO:0007669"/>
    <property type="project" value="InterPro"/>
</dbReference>
<reference evidence="4 5" key="1">
    <citation type="submission" date="2018-03" db="EMBL/GenBank/DDBJ databases">
        <title>Phenotypic and genomic properties of Cyclonatronum proteinivorum gen. nov., sp. nov., a haloalkaliphilic bacteroidete from soda lakes possessing Na+-translocating rhodopsin.</title>
        <authorList>
            <person name="Toshchakov S.V."/>
            <person name="Korzhenkov A."/>
            <person name="Samarov N.I."/>
            <person name="Kublanov I.V."/>
            <person name="Muntyan M.S."/>
            <person name="Sorokin D.Y."/>
        </authorList>
    </citation>
    <scope>NUCLEOTIDE SEQUENCE [LARGE SCALE GENOMIC DNA]</scope>
    <source>
        <strain evidence="4 5">Omega</strain>
    </source>
</reference>
<evidence type="ECO:0000256" key="2">
    <source>
        <dbReference type="SAM" id="Phobius"/>
    </source>
</evidence>
<feature type="transmembrane region" description="Helical" evidence="2">
    <location>
        <begin position="139"/>
        <end position="162"/>
    </location>
</feature>
<evidence type="ECO:0000313" key="4">
    <source>
        <dbReference type="EMBL" id="AXI99782.1"/>
    </source>
</evidence>
<feature type="transmembrane region" description="Helical" evidence="2">
    <location>
        <begin position="174"/>
        <end position="196"/>
    </location>
</feature>
<dbReference type="KEGG" id="cprv:CYPRO_0497"/>
<dbReference type="Pfam" id="PF00115">
    <property type="entry name" value="COX1"/>
    <property type="match status" value="1"/>
</dbReference>
<dbReference type="EMBL" id="CP027806">
    <property type="protein sequence ID" value="AXI99782.1"/>
    <property type="molecule type" value="Genomic_DNA"/>
</dbReference>
<dbReference type="AlphaFoldDB" id="A0A345UH31"/>
<dbReference type="GO" id="GO:0009060">
    <property type="term" value="P:aerobic respiration"/>
    <property type="evidence" value="ECO:0007669"/>
    <property type="project" value="InterPro"/>
</dbReference>
<dbReference type="GO" id="GO:0004129">
    <property type="term" value="F:cytochrome-c oxidase activity"/>
    <property type="evidence" value="ECO:0007669"/>
    <property type="project" value="InterPro"/>
</dbReference>
<organism evidence="4 5">
    <name type="scientific">Cyclonatronum proteinivorum</name>
    <dbReference type="NCBI Taxonomy" id="1457365"/>
    <lineage>
        <taxon>Bacteria</taxon>
        <taxon>Pseudomonadati</taxon>
        <taxon>Balneolota</taxon>
        <taxon>Balneolia</taxon>
        <taxon>Balneolales</taxon>
        <taxon>Cyclonatronaceae</taxon>
        <taxon>Cyclonatronum</taxon>
    </lineage>
</organism>